<dbReference type="GO" id="GO:0016787">
    <property type="term" value="F:hydrolase activity"/>
    <property type="evidence" value="ECO:0007669"/>
    <property type="project" value="UniProtKB-KW"/>
</dbReference>
<name>A0ABU9Z433_9RHOO</name>
<keyword evidence="5" id="KW-0145">Chemotaxis</keyword>
<evidence type="ECO:0000256" key="3">
    <source>
        <dbReference type="ARBA" id="ARBA00018484"/>
    </source>
</evidence>
<comment type="similarity">
    <text evidence="2">Belongs to the CheZ family.</text>
</comment>
<keyword evidence="4" id="KW-0963">Cytoplasm</keyword>
<keyword evidence="11" id="KW-1185">Reference proteome</keyword>
<comment type="caution">
    <text evidence="10">The sequence shown here is derived from an EMBL/GenBank/DDBJ whole genome shotgun (WGS) entry which is preliminary data.</text>
</comment>
<evidence type="ECO:0000256" key="5">
    <source>
        <dbReference type="ARBA" id="ARBA00022500"/>
    </source>
</evidence>
<gene>
    <name evidence="10" type="primary">cheZ</name>
    <name evidence="10" type="ORF">ABDB84_18860</name>
</gene>
<dbReference type="Proteomes" id="UP001410394">
    <property type="component" value="Unassembled WGS sequence"/>
</dbReference>
<dbReference type="EMBL" id="JBDIVE010000015">
    <property type="protein sequence ID" value="MEN3070552.1"/>
    <property type="molecule type" value="Genomic_DNA"/>
</dbReference>
<evidence type="ECO:0000256" key="1">
    <source>
        <dbReference type="ARBA" id="ARBA00004496"/>
    </source>
</evidence>
<keyword evidence="6" id="KW-0283">Flagellar rotation</keyword>
<evidence type="ECO:0000256" key="2">
    <source>
        <dbReference type="ARBA" id="ARBA00005908"/>
    </source>
</evidence>
<comment type="subcellular location">
    <subcellularLocation>
        <location evidence="1">Cytoplasm</location>
    </subcellularLocation>
</comment>
<dbReference type="PANTHER" id="PTHR43693">
    <property type="entry name" value="PROTEIN PHOSPHATASE CHEZ"/>
    <property type="match status" value="1"/>
</dbReference>
<evidence type="ECO:0000256" key="6">
    <source>
        <dbReference type="ARBA" id="ARBA00022779"/>
    </source>
</evidence>
<evidence type="ECO:0000313" key="11">
    <source>
        <dbReference type="Proteomes" id="UP001410394"/>
    </source>
</evidence>
<accession>A0ABU9Z433</accession>
<evidence type="ECO:0000256" key="8">
    <source>
        <dbReference type="ARBA" id="ARBA00022912"/>
    </source>
</evidence>
<evidence type="ECO:0000256" key="9">
    <source>
        <dbReference type="ARBA" id="ARBA00029599"/>
    </source>
</evidence>
<protein>
    <recommendedName>
        <fullName evidence="3">Protein phosphatase CheZ</fullName>
    </recommendedName>
    <alternativeName>
        <fullName evidence="9">Chemotaxis protein CheZ</fullName>
    </alternativeName>
</protein>
<dbReference type="Gene3D" id="1.10.287.500">
    <property type="entry name" value="Helix hairpin bin"/>
    <property type="match status" value="1"/>
</dbReference>
<dbReference type="NCBIfam" id="NF008368">
    <property type="entry name" value="PRK11166.1"/>
    <property type="match status" value="1"/>
</dbReference>
<dbReference type="InterPro" id="IPR007439">
    <property type="entry name" value="Chemotax_Pase_CheZ"/>
</dbReference>
<keyword evidence="8" id="KW-0904">Protein phosphatase</keyword>
<dbReference type="RefSeq" id="WP_345921329.1">
    <property type="nucleotide sequence ID" value="NZ_JBDIVE010000015.1"/>
</dbReference>
<keyword evidence="7 10" id="KW-0378">Hydrolase</keyword>
<reference evidence="10 11" key="1">
    <citation type="journal article" date="2018" name="Int. J. Syst. Evol. Microbiol.">
        <title>Uliginosibacterium sediminicola sp. nov., isolated from freshwater sediment.</title>
        <authorList>
            <person name="Hwang W.M."/>
            <person name="Kim S.M."/>
            <person name="Kang K."/>
            <person name="Ahn T.Y."/>
        </authorList>
    </citation>
    <scope>NUCLEOTIDE SEQUENCE [LARGE SCALE GENOMIC DNA]</scope>
    <source>
        <strain evidence="10 11">M1-21</strain>
    </source>
</reference>
<dbReference type="PANTHER" id="PTHR43693:SF1">
    <property type="entry name" value="PROTEIN PHOSPHATASE CHEZ"/>
    <property type="match status" value="1"/>
</dbReference>
<evidence type="ECO:0000256" key="7">
    <source>
        <dbReference type="ARBA" id="ARBA00022801"/>
    </source>
</evidence>
<dbReference type="Pfam" id="PF04344">
    <property type="entry name" value="CheZ"/>
    <property type="match status" value="1"/>
</dbReference>
<proteinExistence type="inferred from homology"/>
<dbReference type="InterPro" id="IPR050992">
    <property type="entry name" value="CheZ_family_phosphatases"/>
</dbReference>
<evidence type="ECO:0000313" key="10">
    <source>
        <dbReference type="EMBL" id="MEN3070552.1"/>
    </source>
</evidence>
<organism evidence="10 11">
    <name type="scientific">Uliginosibacterium sediminicola</name>
    <dbReference type="NCBI Taxonomy" id="2024550"/>
    <lineage>
        <taxon>Bacteria</taxon>
        <taxon>Pseudomonadati</taxon>
        <taxon>Pseudomonadota</taxon>
        <taxon>Betaproteobacteria</taxon>
        <taxon>Rhodocyclales</taxon>
        <taxon>Zoogloeaceae</taxon>
        <taxon>Uliginosibacterium</taxon>
    </lineage>
</organism>
<sequence>MAKRLKSEETGDNVELQALFDSITEQTTKPQLEVVASSDGAGDSDELQELFDSVADTGTPAAKAVTVAVAPSSSDDSPELEALFDQVAAGGSAKPRSTPSTPEERQEQVFNRIGQMTRLLHDTIRELGYDKMLSETAQKLPDARQRLSYISQMTEQAASRVLNATDIAKPLQDRLESNAGSLNARWEKLYAKQLSVEEFKQLASDTRQFMAQTANDGKIVNAQLMEIMMAQDFQDLTGQVIKKIVDMAATLEQGLLTVLIDVLPEDKRTPEHDGLLNGPVVNAEGRSDVVTGQEQVDDLLESLGF</sequence>
<evidence type="ECO:0000256" key="4">
    <source>
        <dbReference type="ARBA" id="ARBA00022490"/>
    </source>
</evidence>
<dbReference type="SUPFAM" id="SSF75708">
    <property type="entry name" value="Chemotaxis phosphatase CheZ"/>
    <property type="match status" value="1"/>
</dbReference>